<dbReference type="Proteomes" id="UP000625316">
    <property type="component" value="Unassembled WGS sequence"/>
</dbReference>
<comment type="caution">
    <text evidence="1">The sequence shown here is derived from an EMBL/GenBank/DDBJ whole genome shotgun (WGS) entry which is preliminary data.</text>
</comment>
<evidence type="ECO:0008006" key="3">
    <source>
        <dbReference type="Google" id="ProtNLM"/>
    </source>
</evidence>
<accession>A0A928VNL1</accession>
<proteinExistence type="predicted"/>
<sequence length="90" mass="11172">MYRVDFAAFWKDKRYVVLVDDISHYADIVTRDDKLSRWDASEEKYSKRLKEDRKLRKENWHVFRVSNWELKQDEEIVQAILQDLRDFLDF</sequence>
<keyword evidence="2" id="KW-1185">Reference proteome</keyword>
<dbReference type="EMBL" id="JADEXQ010000080">
    <property type="protein sequence ID" value="MBE9031903.1"/>
    <property type="molecule type" value="Genomic_DNA"/>
</dbReference>
<protein>
    <recommendedName>
        <fullName evidence="3">DUF559 domain-containing protein</fullName>
    </recommendedName>
</protein>
<name>A0A928VNL1_9CYAN</name>
<organism evidence="1 2">
    <name type="scientific">Romeriopsis navalis LEGE 11480</name>
    <dbReference type="NCBI Taxonomy" id="2777977"/>
    <lineage>
        <taxon>Bacteria</taxon>
        <taxon>Bacillati</taxon>
        <taxon>Cyanobacteriota</taxon>
        <taxon>Cyanophyceae</taxon>
        <taxon>Leptolyngbyales</taxon>
        <taxon>Leptolyngbyaceae</taxon>
        <taxon>Romeriopsis</taxon>
        <taxon>Romeriopsis navalis</taxon>
    </lineage>
</organism>
<evidence type="ECO:0000313" key="2">
    <source>
        <dbReference type="Proteomes" id="UP000625316"/>
    </source>
</evidence>
<gene>
    <name evidence="1" type="ORF">IQ266_19390</name>
</gene>
<dbReference type="AlphaFoldDB" id="A0A928VNL1"/>
<reference evidence="1" key="1">
    <citation type="submission" date="2020-10" db="EMBL/GenBank/DDBJ databases">
        <authorList>
            <person name="Castelo-Branco R."/>
            <person name="Eusebio N."/>
            <person name="Adriana R."/>
            <person name="Vieira A."/>
            <person name="Brugerolle De Fraissinette N."/>
            <person name="Rezende De Castro R."/>
            <person name="Schneider M.P."/>
            <person name="Vasconcelos V."/>
            <person name="Leao P.N."/>
        </authorList>
    </citation>
    <scope>NUCLEOTIDE SEQUENCE</scope>
    <source>
        <strain evidence="1">LEGE 11480</strain>
    </source>
</reference>
<evidence type="ECO:0000313" key="1">
    <source>
        <dbReference type="EMBL" id="MBE9031903.1"/>
    </source>
</evidence>